<evidence type="ECO:0000313" key="3">
    <source>
        <dbReference type="Proteomes" id="UP000182089"/>
    </source>
</evidence>
<reference evidence="2 3" key="1">
    <citation type="submission" date="2016-10" db="EMBL/GenBank/DDBJ databases">
        <authorList>
            <person name="Varghese N."/>
            <person name="Submissions S."/>
        </authorList>
    </citation>
    <scope>NUCLEOTIDE SEQUENCE [LARGE SCALE GENOMIC DNA]</scope>
    <source>
        <strain evidence="2 3">WC1T17</strain>
    </source>
</reference>
<dbReference type="Proteomes" id="UP000182089">
    <property type="component" value="Unassembled WGS sequence"/>
</dbReference>
<gene>
    <name evidence="2" type="ORF">SAMN05216431_10293</name>
</gene>
<proteinExistence type="predicted"/>
<evidence type="ECO:0000256" key="1">
    <source>
        <dbReference type="SAM" id="MobiDB-lite"/>
    </source>
</evidence>
<dbReference type="EMBL" id="FOCC01000002">
    <property type="protein sequence ID" value="SEM40420.1"/>
    <property type="molecule type" value="Genomic_DNA"/>
</dbReference>
<sequence>MGLTVNRKTDLDKLFDQFATIEPEKKPAVKPKETDKKDKPKK</sequence>
<protein>
    <submittedName>
        <fullName evidence="2">Uncharacterized protein</fullName>
    </submittedName>
</protein>
<organism evidence="2 3">
    <name type="scientific">Ligilactobacillus ruminis</name>
    <dbReference type="NCBI Taxonomy" id="1623"/>
    <lineage>
        <taxon>Bacteria</taxon>
        <taxon>Bacillati</taxon>
        <taxon>Bacillota</taxon>
        <taxon>Bacilli</taxon>
        <taxon>Lactobacillales</taxon>
        <taxon>Lactobacillaceae</taxon>
        <taxon>Ligilactobacillus</taxon>
    </lineage>
</organism>
<dbReference type="InterPro" id="IPR047909">
    <property type="entry name" value="SPJ_0845-like_N"/>
</dbReference>
<dbReference type="NCBIfam" id="NF040897">
    <property type="entry name" value="SPJ_0845_Nterm"/>
    <property type="match status" value="1"/>
</dbReference>
<accession>A0ABY1A9M7</accession>
<evidence type="ECO:0000313" key="2">
    <source>
        <dbReference type="EMBL" id="SEM40420.1"/>
    </source>
</evidence>
<feature type="region of interest" description="Disordered" evidence="1">
    <location>
        <begin position="22"/>
        <end position="42"/>
    </location>
</feature>
<comment type="caution">
    <text evidence="2">The sequence shown here is derived from an EMBL/GenBank/DDBJ whole genome shotgun (WGS) entry which is preliminary data.</text>
</comment>
<name>A0ABY1A9M7_9LACO</name>